<feature type="chain" id="PRO_5015734444" evidence="1">
    <location>
        <begin position="19"/>
        <end position="178"/>
    </location>
</feature>
<accession>A0A2T3HQ27</accession>
<dbReference type="EMBL" id="PYLS01000001">
    <property type="protein sequence ID" value="PST84564.1"/>
    <property type="molecule type" value="Genomic_DNA"/>
</dbReference>
<dbReference type="Gene3D" id="2.40.128.110">
    <property type="entry name" value="Lipid/polyisoprenoid-binding, YceI-like"/>
    <property type="match status" value="1"/>
</dbReference>
<feature type="signal peptide" evidence="1">
    <location>
        <begin position="1"/>
        <end position="18"/>
    </location>
</feature>
<dbReference type="Proteomes" id="UP000240912">
    <property type="component" value="Unassembled WGS sequence"/>
</dbReference>
<dbReference type="RefSeq" id="WP_107212458.1">
    <property type="nucleotide sequence ID" value="NZ_KZ686268.1"/>
</dbReference>
<dbReference type="PANTHER" id="PTHR34406:SF1">
    <property type="entry name" value="PROTEIN YCEI"/>
    <property type="match status" value="1"/>
</dbReference>
<reference evidence="3 4" key="1">
    <citation type="submission" date="2018-03" db="EMBL/GenBank/DDBJ databases">
        <authorList>
            <person name="Keele B.F."/>
        </authorList>
    </citation>
    <scope>NUCLEOTIDE SEQUENCE [LARGE SCALE GENOMIC DNA]</scope>
    <source>
        <strain evidence="3 4">YL28-9</strain>
    </source>
</reference>
<sequence length="178" mass="19655">MRTTILSLLLLSSLHAYPQFLVSKTATISFFSSTPVEDIAAVSKTGSSAINPKTGDILFKVNNTSFRFEKKMMQEHFNENYMESDRYPTSEFRGKITDPVDYSKAGTYQVTVKGTLNVHGVTKSYQVPATLTVNGTQISAACTFNVSVADHKIKIPSLVIKNIAEVMQVKVSATYQKN</sequence>
<dbReference type="Pfam" id="PF04264">
    <property type="entry name" value="YceI"/>
    <property type="match status" value="1"/>
</dbReference>
<gene>
    <name evidence="3" type="ORF">C7T94_00020</name>
</gene>
<name>A0A2T3HQ27_9SPHI</name>
<feature type="domain" description="Lipid/polyisoprenoid-binding YceI-like" evidence="2">
    <location>
        <begin position="45"/>
        <end position="173"/>
    </location>
</feature>
<evidence type="ECO:0000313" key="4">
    <source>
        <dbReference type="Proteomes" id="UP000240912"/>
    </source>
</evidence>
<proteinExistence type="predicted"/>
<keyword evidence="1" id="KW-0732">Signal</keyword>
<evidence type="ECO:0000256" key="1">
    <source>
        <dbReference type="SAM" id="SignalP"/>
    </source>
</evidence>
<evidence type="ECO:0000313" key="3">
    <source>
        <dbReference type="EMBL" id="PST84564.1"/>
    </source>
</evidence>
<comment type="caution">
    <text evidence="3">The sequence shown here is derived from an EMBL/GenBank/DDBJ whole genome shotgun (WGS) entry which is preliminary data.</text>
</comment>
<dbReference type="SUPFAM" id="SSF101874">
    <property type="entry name" value="YceI-like"/>
    <property type="match status" value="1"/>
</dbReference>
<dbReference type="InterPro" id="IPR007372">
    <property type="entry name" value="Lipid/polyisoprenoid-bd_YceI"/>
</dbReference>
<organism evidence="3 4">
    <name type="scientific">Pedobacter yulinensis</name>
    <dbReference type="NCBI Taxonomy" id="2126353"/>
    <lineage>
        <taxon>Bacteria</taxon>
        <taxon>Pseudomonadati</taxon>
        <taxon>Bacteroidota</taxon>
        <taxon>Sphingobacteriia</taxon>
        <taxon>Sphingobacteriales</taxon>
        <taxon>Sphingobacteriaceae</taxon>
        <taxon>Pedobacter</taxon>
    </lineage>
</organism>
<dbReference type="PANTHER" id="PTHR34406">
    <property type="entry name" value="PROTEIN YCEI"/>
    <property type="match status" value="1"/>
</dbReference>
<protein>
    <submittedName>
        <fullName evidence="3">YceI family protein</fullName>
    </submittedName>
</protein>
<dbReference type="AlphaFoldDB" id="A0A2T3HQ27"/>
<dbReference type="OrthoDB" id="116832at2"/>
<keyword evidence="4" id="KW-1185">Reference proteome</keyword>
<evidence type="ECO:0000259" key="2">
    <source>
        <dbReference type="Pfam" id="PF04264"/>
    </source>
</evidence>
<dbReference type="InterPro" id="IPR036761">
    <property type="entry name" value="TTHA0802/YceI-like_sf"/>
</dbReference>